<keyword evidence="5 7" id="KW-1133">Transmembrane helix</keyword>
<comment type="caution">
    <text evidence="9">The sequence shown here is derived from an EMBL/GenBank/DDBJ whole genome shotgun (WGS) entry which is preliminary data.</text>
</comment>
<accession>A0A917SFW9</accession>
<reference evidence="9" key="1">
    <citation type="journal article" date="2014" name="Int. J. Syst. Evol. Microbiol.">
        <title>Complete genome sequence of Corynebacterium casei LMG S-19264T (=DSM 44701T), isolated from a smear-ripened cheese.</title>
        <authorList>
            <consortium name="US DOE Joint Genome Institute (JGI-PGF)"/>
            <person name="Walter F."/>
            <person name="Albersmeier A."/>
            <person name="Kalinowski J."/>
            <person name="Ruckert C."/>
        </authorList>
    </citation>
    <scope>NUCLEOTIDE SEQUENCE</scope>
    <source>
        <strain evidence="9">CGMCC 4.7306</strain>
    </source>
</reference>
<dbReference type="Proteomes" id="UP000613840">
    <property type="component" value="Unassembled WGS sequence"/>
</dbReference>
<sequence>MGHSTIVFAMTALVAAGAHIVGNLVNDDSTAHQTLGLIGTLSSGMFPYVIGFLNLLALIGIVRVFQGLRHGRVRRRRTGRALTESWLRRPDPRRSDQGDPAPEVAKVEDRWQSTGSAPTE</sequence>
<protein>
    <recommendedName>
        <fullName evidence="7">Nickel/cobalt efflux system</fullName>
    </recommendedName>
</protein>
<organism evidence="9 10">
    <name type="scientific">Microlunatus endophyticus</name>
    <dbReference type="NCBI Taxonomy" id="1716077"/>
    <lineage>
        <taxon>Bacteria</taxon>
        <taxon>Bacillati</taxon>
        <taxon>Actinomycetota</taxon>
        <taxon>Actinomycetes</taxon>
        <taxon>Propionibacteriales</taxon>
        <taxon>Propionibacteriaceae</taxon>
        <taxon>Microlunatus</taxon>
    </lineage>
</organism>
<dbReference type="EMBL" id="BMMZ01000014">
    <property type="protein sequence ID" value="GGL79879.1"/>
    <property type="molecule type" value="Genomic_DNA"/>
</dbReference>
<evidence type="ECO:0000256" key="5">
    <source>
        <dbReference type="ARBA" id="ARBA00022989"/>
    </source>
</evidence>
<evidence type="ECO:0000256" key="7">
    <source>
        <dbReference type="RuleBase" id="RU362101"/>
    </source>
</evidence>
<evidence type="ECO:0000313" key="10">
    <source>
        <dbReference type="Proteomes" id="UP000613840"/>
    </source>
</evidence>
<keyword evidence="2 7" id="KW-0813">Transport</keyword>
<evidence type="ECO:0000256" key="4">
    <source>
        <dbReference type="ARBA" id="ARBA00022692"/>
    </source>
</evidence>
<proteinExistence type="inferred from homology"/>
<comment type="subcellular location">
    <subcellularLocation>
        <location evidence="7">Cell membrane</location>
        <topology evidence="7">Multi-pass membrane protein</topology>
    </subcellularLocation>
    <subcellularLocation>
        <location evidence="1">Endomembrane system</location>
        <topology evidence="1">Multi-pass membrane protein</topology>
    </subcellularLocation>
</comment>
<dbReference type="Pfam" id="PF03824">
    <property type="entry name" value="NicO"/>
    <property type="match status" value="1"/>
</dbReference>
<feature type="region of interest" description="Disordered" evidence="8">
    <location>
        <begin position="79"/>
        <end position="120"/>
    </location>
</feature>
<evidence type="ECO:0000256" key="3">
    <source>
        <dbReference type="ARBA" id="ARBA00022596"/>
    </source>
</evidence>
<dbReference type="InterPro" id="IPR011541">
    <property type="entry name" value="Ni/Co_transpt_high_affinity"/>
</dbReference>
<keyword evidence="10" id="KW-1185">Reference proteome</keyword>
<dbReference type="GO" id="GO:0015099">
    <property type="term" value="F:nickel cation transmembrane transporter activity"/>
    <property type="evidence" value="ECO:0007669"/>
    <property type="project" value="UniProtKB-UniRule"/>
</dbReference>
<reference evidence="9" key="2">
    <citation type="submission" date="2020-09" db="EMBL/GenBank/DDBJ databases">
        <authorList>
            <person name="Sun Q."/>
            <person name="Zhou Y."/>
        </authorList>
    </citation>
    <scope>NUCLEOTIDE SEQUENCE</scope>
    <source>
        <strain evidence="9">CGMCC 4.7306</strain>
    </source>
</reference>
<name>A0A917SFW9_9ACTN</name>
<dbReference type="AlphaFoldDB" id="A0A917SFW9"/>
<evidence type="ECO:0000313" key="9">
    <source>
        <dbReference type="EMBL" id="GGL79879.1"/>
    </source>
</evidence>
<feature type="compositionally biased region" description="Basic and acidic residues" evidence="8">
    <location>
        <begin position="86"/>
        <end position="97"/>
    </location>
</feature>
<comment type="caution">
    <text evidence="7">Lacks conserved residue(s) required for the propagation of feature annotation.</text>
</comment>
<evidence type="ECO:0000256" key="1">
    <source>
        <dbReference type="ARBA" id="ARBA00004127"/>
    </source>
</evidence>
<gene>
    <name evidence="9" type="ORF">GCM10011575_42710</name>
</gene>
<feature type="transmembrane region" description="Helical" evidence="7">
    <location>
        <begin position="7"/>
        <end position="25"/>
    </location>
</feature>
<feature type="transmembrane region" description="Helical" evidence="7">
    <location>
        <begin position="45"/>
        <end position="65"/>
    </location>
</feature>
<dbReference type="GO" id="GO:0005886">
    <property type="term" value="C:plasma membrane"/>
    <property type="evidence" value="ECO:0007669"/>
    <property type="project" value="UniProtKB-SubCell"/>
</dbReference>
<keyword evidence="3" id="KW-0533">Nickel</keyword>
<comment type="similarity">
    <text evidence="7">Belongs to the NiCoT transporter (TC 2.A.52) family.</text>
</comment>
<evidence type="ECO:0000256" key="2">
    <source>
        <dbReference type="ARBA" id="ARBA00022448"/>
    </source>
</evidence>
<keyword evidence="4 7" id="KW-0812">Transmembrane</keyword>
<dbReference type="GO" id="GO:0012505">
    <property type="term" value="C:endomembrane system"/>
    <property type="evidence" value="ECO:0007669"/>
    <property type="project" value="UniProtKB-SubCell"/>
</dbReference>
<keyword evidence="6 7" id="KW-0472">Membrane</keyword>
<evidence type="ECO:0000256" key="8">
    <source>
        <dbReference type="SAM" id="MobiDB-lite"/>
    </source>
</evidence>
<evidence type="ECO:0000256" key="6">
    <source>
        <dbReference type="ARBA" id="ARBA00023136"/>
    </source>
</evidence>